<name>A0A017T0D5_9BACT</name>
<dbReference type="Proteomes" id="UP000019678">
    <property type="component" value="Unassembled WGS sequence"/>
</dbReference>
<keyword evidence="2" id="KW-1185">Reference proteome</keyword>
<sequence>MSDREVTLQTGMKGVAKHAAGQGAAPDLALRSGVTRVTD</sequence>
<proteinExistence type="predicted"/>
<protein>
    <submittedName>
        <fullName evidence="1">Uncharacterized protein</fullName>
    </submittedName>
</protein>
<evidence type="ECO:0000313" key="2">
    <source>
        <dbReference type="Proteomes" id="UP000019678"/>
    </source>
</evidence>
<gene>
    <name evidence="1" type="ORF">CAP_7619</name>
</gene>
<dbReference type="AlphaFoldDB" id="A0A017T0D5"/>
<organism evidence="1 2">
    <name type="scientific">Chondromyces apiculatus DSM 436</name>
    <dbReference type="NCBI Taxonomy" id="1192034"/>
    <lineage>
        <taxon>Bacteria</taxon>
        <taxon>Pseudomonadati</taxon>
        <taxon>Myxococcota</taxon>
        <taxon>Polyangia</taxon>
        <taxon>Polyangiales</taxon>
        <taxon>Polyangiaceae</taxon>
        <taxon>Chondromyces</taxon>
    </lineage>
</organism>
<reference evidence="1 2" key="1">
    <citation type="submission" date="2013-05" db="EMBL/GenBank/DDBJ databases">
        <title>Genome assembly of Chondromyces apiculatus DSM 436.</title>
        <authorList>
            <person name="Sharma G."/>
            <person name="Khatri I."/>
            <person name="Kaur C."/>
            <person name="Mayilraj S."/>
            <person name="Subramanian S."/>
        </authorList>
    </citation>
    <scope>NUCLEOTIDE SEQUENCE [LARGE SCALE GENOMIC DNA]</scope>
    <source>
        <strain evidence="1 2">DSM 436</strain>
    </source>
</reference>
<evidence type="ECO:0000313" key="1">
    <source>
        <dbReference type="EMBL" id="EYF02001.1"/>
    </source>
</evidence>
<dbReference type="EMBL" id="ASRX01000068">
    <property type="protein sequence ID" value="EYF02001.1"/>
    <property type="molecule type" value="Genomic_DNA"/>
</dbReference>
<accession>A0A017T0D5</accession>
<comment type="caution">
    <text evidence="1">The sequence shown here is derived from an EMBL/GenBank/DDBJ whole genome shotgun (WGS) entry which is preliminary data.</text>
</comment>